<dbReference type="Proteomes" id="UP001239111">
    <property type="component" value="Chromosome 4"/>
</dbReference>
<name>A0ACC2N1C5_9HYME</name>
<protein>
    <submittedName>
        <fullName evidence="1">Uncharacterized protein</fullName>
    </submittedName>
</protein>
<evidence type="ECO:0000313" key="1">
    <source>
        <dbReference type="EMBL" id="KAJ8664955.1"/>
    </source>
</evidence>
<evidence type="ECO:0000313" key="2">
    <source>
        <dbReference type="Proteomes" id="UP001239111"/>
    </source>
</evidence>
<gene>
    <name evidence="1" type="ORF">QAD02_006617</name>
</gene>
<comment type="caution">
    <text evidence="1">The sequence shown here is derived from an EMBL/GenBank/DDBJ whole genome shotgun (WGS) entry which is preliminary data.</text>
</comment>
<reference evidence="1" key="1">
    <citation type="submission" date="2023-04" db="EMBL/GenBank/DDBJ databases">
        <title>A chromosome-level genome assembly of the parasitoid wasp Eretmocerus hayati.</title>
        <authorList>
            <person name="Zhong Y."/>
            <person name="Liu S."/>
            <person name="Liu Y."/>
        </authorList>
    </citation>
    <scope>NUCLEOTIDE SEQUENCE</scope>
    <source>
        <strain evidence="1">ZJU_SS_LIU_2023</strain>
    </source>
</reference>
<organism evidence="1 2">
    <name type="scientific">Eretmocerus hayati</name>
    <dbReference type="NCBI Taxonomy" id="131215"/>
    <lineage>
        <taxon>Eukaryota</taxon>
        <taxon>Metazoa</taxon>
        <taxon>Ecdysozoa</taxon>
        <taxon>Arthropoda</taxon>
        <taxon>Hexapoda</taxon>
        <taxon>Insecta</taxon>
        <taxon>Pterygota</taxon>
        <taxon>Neoptera</taxon>
        <taxon>Endopterygota</taxon>
        <taxon>Hymenoptera</taxon>
        <taxon>Apocrita</taxon>
        <taxon>Proctotrupomorpha</taxon>
        <taxon>Chalcidoidea</taxon>
        <taxon>Aphelinidae</taxon>
        <taxon>Aphelininae</taxon>
        <taxon>Eretmocerus</taxon>
    </lineage>
</organism>
<dbReference type="EMBL" id="CM056744">
    <property type="protein sequence ID" value="KAJ8664955.1"/>
    <property type="molecule type" value="Genomic_DNA"/>
</dbReference>
<keyword evidence="2" id="KW-1185">Reference proteome</keyword>
<proteinExistence type="predicted"/>
<sequence>MDIVFLAKANKIVIHSVEGVVGAEHINVAAIDVENCDVTSSQYSFRGSENIKNRVMELGDGFGVVTTDGSLCSHGINRCIIVHDENGKSTEKIVNLAFDERPTTILPILNGSNWEGLIVSGLHDYSRIVALHVLVSNRHLEPIETNVISETLHVVLGEAKRVTLCGDTSRSTQILSDTRKDYFIRCNQFISDTGGIFRRNIDLLVKTNKVLSMEAHNLGEYGFLLLTAEHDDDSNNSYLKLLWITQNEGKKVLFNKKLESPLDKADPIYLRISENDKEICSHFTRAWVYKNLKFFIITSQRVCEPKTYLLNH</sequence>
<accession>A0ACC2N1C5</accession>